<evidence type="ECO:0000313" key="3">
    <source>
        <dbReference type="EMBL" id="OBZ84307.1"/>
    </source>
</evidence>
<comment type="caution">
    <text evidence="3">The sequence shown here is derived from an EMBL/GenBank/DDBJ whole genome shotgun (WGS) entry which is preliminary data.</text>
</comment>
<dbReference type="InterPro" id="IPR029071">
    <property type="entry name" value="Ubiquitin-like_domsf"/>
</dbReference>
<keyword evidence="4" id="KW-1185">Reference proteome</keyword>
<dbReference type="InterPro" id="IPR006553">
    <property type="entry name" value="Leu-rich_rpt_Cys-con_subtyp"/>
</dbReference>
<dbReference type="CDD" id="cd01767">
    <property type="entry name" value="UBX"/>
    <property type="match status" value="1"/>
</dbReference>
<feature type="domain" description="UBX" evidence="2">
    <location>
        <begin position="152"/>
        <end position="229"/>
    </location>
</feature>
<dbReference type="Gene3D" id="3.10.20.90">
    <property type="entry name" value="Phosphatidylinositol 3-kinase Catalytic Subunit, Chain A, domain 1"/>
    <property type="match status" value="1"/>
</dbReference>
<dbReference type="PANTHER" id="PTHR13318">
    <property type="entry name" value="PARTNER OF PAIRED, ISOFORM B-RELATED"/>
    <property type="match status" value="1"/>
</dbReference>
<dbReference type="OrthoDB" id="120976at2759"/>
<dbReference type="Pfam" id="PF25372">
    <property type="entry name" value="DUF7885"/>
    <property type="match status" value="1"/>
</dbReference>
<dbReference type="PROSITE" id="PS50033">
    <property type="entry name" value="UBX"/>
    <property type="match status" value="1"/>
</dbReference>
<reference evidence="3 4" key="1">
    <citation type="submission" date="2016-03" db="EMBL/GenBank/DDBJ databases">
        <title>Choanephora cucurbitarum.</title>
        <authorList>
            <person name="Min B."/>
            <person name="Park H."/>
            <person name="Park J.-H."/>
            <person name="Shin H.-D."/>
            <person name="Choi I.-G."/>
        </authorList>
    </citation>
    <scope>NUCLEOTIDE SEQUENCE [LARGE SCALE GENOMIC DNA]</scope>
    <source>
        <strain evidence="3 4">KUS-F28377</strain>
    </source>
</reference>
<feature type="compositionally biased region" description="Basic and acidic residues" evidence="1">
    <location>
        <begin position="105"/>
        <end position="130"/>
    </location>
</feature>
<dbReference type="InterPro" id="IPR001611">
    <property type="entry name" value="Leu-rich_rpt"/>
</dbReference>
<dbReference type="InParanoid" id="A0A1C7N5L5"/>
<evidence type="ECO:0000256" key="1">
    <source>
        <dbReference type="SAM" id="MobiDB-lite"/>
    </source>
</evidence>
<feature type="region of interest" description="Disordered" evidence="1">
    <location>
        <begin position="270"/>
        <end position="317"/>
    </location>
</feature>
<sequence>MQAINDNHLAYLLSLGFELELCQQALRDNATLEDATEWILNPNRAPVPKFQKSIATPSKTYANLAHSDTSNFQRENEELKQTQLKKSEKFTKELKKAKHLEREAKRKVLADIHEDKERRRNRLHYSDNNKHSTSSQPMPDPNRTCHLDQAFVQLKLTNSSTVRQSFPSDLMIGELLDFVCDKEKSLNQSDISTDSVSLTNVFPRRTYTNQDSSVTLRDAGFLPNISLNVHISRHEESLVIDDPNRHLLVTEDMQEPEDFMEVDETGLDGLHRPTASTANRQWSRLGTGIQPTSTTATSQPGAIDSREDNSNTQQQNSERRSLFLNAIQHHMNNNSIPPIDSDSHVKTGLERHSKALKDICASSVSVLLSQHSTSSDRYLTKAFELPSDLAEYLIKHLKNNGKLNVSNLKKLGSHCYLQNILLDTYMYCTDSLIDGLSKTSSSLSISKVSLRGCDMITDNGISSLSGLKQLNYLDVSNCKLTDKGLKALEKLCFLVYLDLSKTKITSKGMESMLLHAKYKEVLQTLMLDGCINIKSSNTLVPIVNGLPNLIQLSLARTPIGKQEVVDRLKRNIQLRSLNISQTDTADRDLTEIISQFRLLQDLNLSGCHHLSTKGLAFLPTELKHLEFVQFPNNDNELDGVLARYRELPIKRLELSSFCITDQGAQYIACMKHLQFLNLEGTKVTDYGISYFRDLVELEKLYLDRTELTDEGVEHLVGLSKLNTLSLSHTAVTSNTLILISNYAKTGFTRCLKTLNLSQCPGITDRGVRSLNAMINLTYLNLDHTSVNLDHLKPVRLLGIEKEEEEEEELRNGELN</sequence>
<organism evidence="3 4">
    <name type="scientific">Choanephora cucurbitarum</name>
    <dbReference type="NCBI Taxonomy" id="101091"/>
    <lineage>
        <taxon>Eukaryota</taxon>
        <taxon>Fungi</taxon>
        <taxon>Fungi incertae sedis</taxon>
        <taxon>Mucoromycota</taxon>
        <taxon>Mucoromycotina</taxon>
        <taxon>Mucoromycetes</taxon>
        <taxon>Mucorales</taxon>
        <taxon>Mucorineae</taxon>
        <taxon>Choanephoraceae</taxon>
        <taxon>Choanephoroideae</taxon>
        <taxon>Choanephora</taxon>
    </lineage>
</organism>
<proteinExistence type="predicted"/>
<dbReference type="Gene3D" id="3.80.10.10">
    <property type="entry name" value="Ribonuclease Inhibitor"/>
    <property type="match status" value="3"/>
</dbReference>
<protein>
    <submittedName>
        <fullName evidence="3">F-box/LRR-repeat protein 16</fullName>
    </submittedName>
</protein>
<dbReference type="Pfam" id="PF13516">
    <property type="entry name" value="LRR_6"/>
    <property type="match status" value="1"/>
</dbReference>
<dbReference type="Gene3D" id="1.10.8.10">
    <property type="entry name" value="DNA helicase RuvA subunit, C-terminal domain"/>
    <property type="match status" value="1"/>
</dbReference>
<evidence type="ECO:0000259" key="2">
    <source>
        <dbReference type="PROSITE" id="PS50033"/>
    </source>
</evidence>
<dbReference type="Pfam" id="PF00789">
    <property type="entry name" value="UBX"/>
    <property type="match status" value="1"/>
</dbReference>
<dbReference type="Proteomes" id="UP000093000">
    <property type="component" value="Unassembled WGS sequence"/>
</dbReference>
<dbReference type="GO" id="GO:0019005">
    <property type="term" value="C:SCF ubiquitin ligase complex"/>
    <property type="evidence" value="ECO:0007669"/>
    <property type="project" value="TreeGrafter"/>
</dbReference>
<dbReference type="InterPro" id="IPR001012">
    <property type="entry name" value="UBX_dom"/>
</dbReference>
<feature type="region of interest" description="Disordered" evidence="1">
    <location>
        <begin position="105"/>
        <end position="142"/>
    </location>
</feature>
<dbReference type="SUPFAM" id="SSF46934">
    <property type="entry name" value="UBA-like"/>
    <property type="match status" value="1"/>
</dbReference>
<feature type="compositionally biased region" description="Polar residues" evidence="1">
    <location>
        <begin position="274"/>
        <end position="300"/>
    </location>
</feature>
<dbReference type="GO" id="GO:0031146">
    <property type="term" value="P:SCF-dependent proteasomal ubiquitin-dependent protein catabolic process"/>
    <property type="evidence" value="ECO:0007669"/>
    <property type="project" value="TreeGrafter"/>
</dbReference>
<gene>
    <name evidence="3" type="primary">Fbxl16</name>
    <name evidence="3" type="ORF">A0J61_07641</name>
</gene>
<dbReference type="InterPro" id="IPR032675">
    <property type="entry name" value="LRR_dom_sf"/>
</dbReference>
<evidence type="ECO:0000313" key="4">
    <source>
        <dbReference type="Proteomes" id="UP000093000"/>
    </source>
</evidence>
<dbReference type="PANTHER" id="PTHR13318:SF95">
    <property type="entry name" value="F-BOX PROTEIN YLR352W"/>
    <property type="match status" value="1"/>
</dbReference>
<accession>A0A1C7N5L5</accession>
<dbReference type="InterPro" id="IPR009060">
    <property type="entry name" value="UBA-like_sf"/>
</dbReference>
<dbReference type="SMART" id="SM00367">
    <property type="entry name" value="LRR_CC"/>
    <property type="match status" value="5"/>
</dbReference>
<dbReference type="STRING" id="101091.A0A1C7N5L5"/>
<dbReference type="AlphaFoldDB" id="A0A1C7N5L5"/>
<dbReference type="SUPFAM" id="SSF52047">
    <property type="entry name" value="RNI-like"/>
    <property type="match status" value="2"/>
</dbReference>
<name>A0A1C7N5L5_9FUNG</name>
<dbReference type="SUPFAM" id="SSF54236">
    <property type="entry name" value="Ubiquitin-like"/>
    <property type="match status" value="1"/>
</dbReference>
<dbReference type="EMBL" id="LUGH01000527">
    <property type="protein sequence ID" value="OBZ84307.1"/>
    <property type="molecule type" value="Genomic_DNA"/>
</dbReference>
<dbReference type="InterPro" id="IPR057207">
    <property type="entry name" value="FBXL15_LRR"/>
</dbReference>